<accession>A0ABN1FBM4</accession>
<comment type="pathway">
    <text evidence="2">Pyrimidine metabolism; UMP biosynthesis via de novo pathway.</text>
</comment>
<reference evidence="8 9" key="1">
    <citation type="journal article" date="2019" name="Int. J. Syst. Evol. Microbiol.">
        <title>The Global Catalogue of Microorganisms (GCM) 10K type strain sequencing project: providing services to taxonomists for standard genome sequencing and annotation.</title>
        <authorList>
            <consortium name="The Broad Institute Genomics Platform"/>
            <consortium name="The Broad Institute Genome Sequencing Center for Infectious Disease"/>
            <person name="Wu L."/>
            <person name="Ma J."/>
        </authorList>
    </citation>
    <scope>NUCLEOTIDE SEQUENCE [LARGE SCALE GENOMIC DNA]</scope>
    <source>
        <strain evidence="8 9">JCM 5067</strain>
    </source>
</reference>
<evidence type="ECO:0000256" key="2">
    <source>
        <dbReference type="ARBA" id="ARBA00004725"/>
    </source>
</evidence>
<evidence type="ECO:0000313" key="9">
    <source>
        <dbReference type="Proteomes" id="UP001500668"/>
    </source>
</evidence>
<evidence type="ECO:0000256" key="5">
    <source>
        <dbReference type="ARBA" id="ARBA00022975"/>
    </source>
</evidence>
<dbReference type="Gene3D" id="3.20.20.70">
    <property type="entry name" value="Aldolase class I"/>
    <property type="match status" value="1"/>
</dbReference>
<evidence type="ECO:0000256" key="3">
    <source>
        <dbReference type="ARBA" id="ARBA00022630"/>
    </source>
</evidence>
<comment type="caution">
    <text evidence="8">The sequence shown here is derived from an EMBL/GenBank/DDBJ whole genome shotgun (WGS) entry which is preliminary data.</text>
</comment>
<dbReference type="InterPro" id="IPR012135">
    <property type="entry name" value="Dihydroorotate_DH_1_2"/>
</dbReference>
<protein>
    <submittedName>
        <fullName evidence="8">Dihydroorotate dehydrogenase</fullName>
    </submittedName>
</protein>
<dbReference type="Proteomes" id="UP001500668">
    <property type="component" value="Unassembled WGS sequence"/>
</dbReference>
<evidence type="ECO:0000256" key="4">
    <source>
        <dbReference type="ARBA" id="ARBA00022643"/>
    </source>
</evidence>
<dbReference type="EMBL" id="BAAACA010000009">
    <property type="protein sequence ID" value="GAA0587363.1"/>
    <property type="molecule type" value="Genomic_DNA"/>
</dbReference>
<evidence type="ECO:0000313" key="8">
    <source>
        <dbReference type="EMBL" id="GAA0587363.1"/>
    </source>
</evidence>
<dbReference type="InterPro" id="IPR013785">
    <property type="entry name" value="Aldolase_TIM"/>
</dbReference>
<dbReference type="PROSITE" id="PS00912">
    <property type="entry name" value="DHODEHASE_2"/>
    <property type="match status" value="1"/>
</dbReference>
<keyword evidence="9" id="KW-1185">Reference proteome</keyword>
<gene>
    <name evidence="8" type="ORF">GCM10010394_15560</name>
</gene>
<sequence length="305" mass="31465">MTTVEHTASATEVLGLRLDSPLVVGSGLLTDQERNIRRLLTGGAGAVVTKTIHPGPLPGGDERLLHLPTGMINSTTYSRRGVAAWCAMLSRFAEDDLPVIASLHASSPAALAELAARVADTGCRALELGISCLNEDGGPDDSARRVADYTSAVRRATRLPFSVKLAIGERAGERVAAAVEAGADAITLSDTIAGLAVSPDSGEVLLGRAFGYSGAGIKPLVLAAIYELRRGGLSVPVMGSGGVRSGTDVAEYLTVGADAVQVYTALHTRMHQTLAEIRRGFDTWLGARGGSLADVVGRALDGAKG</sequence>
<feature type="domain" description="Dihydroorotate dehydrogenase catalytic" evidence="7">
    <location>
        <begin position="10"/>
        <end position="281"/>
    </location>
</feature>
<dbReference type="PANTHER" id="PTHR48109">
    <property type="entry name" value="DIHYDROOROTATE DEHYDROGENASE (QUINONE), MITOCHONDRIAL-RELATED"/>
    <property type="match status" value="1"/>
</dbReference>
<keyword evidence="5" id="KW-0665">Pyrimidine biosynthesis</keyword>
<dbReference type="InterPro" id="IPR001295">
    <property type="entry name" value="Dihydroorotate_DH_CS"/>
</dbReference>
<keyword evidence="6" id="KW-0560">Oxidoreductase</keyword>
<evidence type="ECO:0000256" key="6">
    <source>
        <dbReference type="ARBA" id="ARBA00023002"/>
    </source>
</evidence>
<organism evidence="8 9">
    <name type="scientific">Streptomyces crystallinus</name>
    <dbReference type="NCBI Taxonomy" id="68191"/>
    <lineage>
        <taxon>Bacteria</taxon>
        <taxon>Bacillati</taxon>
        <taxon>Actinomycetota</taxon>
        <taxon>Actinomycetes</taxon>
        <taxon>Kitasatosporales</taxon>
        <taxon>Streptomycetaceae</taxon>
        <taxon>Streptomyces</taxon>
    </lineage>
</organism>
<proteinExistence type="predicted"/>
<dbReference type="SUPFAM" id="SSF51395">
    <property type="entry name" value="FMN-linked oxidoreductases"/>
    <property type="match status" value="1"/>
</dbReference>
<dbReference type="InterPro" id="IPR050074">
    <property type="entry name" value="DHO_dehydrogenase"/>
</dbReference>
<dbReference type="RefSeq" id="WP_344071559.1">
    <property type="nucleotide sequence ID" value="NZ_BAAACA010000009.1"/>
</dbReference>
<evidence type="ECO:0000256" key="1">
    <source>
        <dbReference type="ARBA" id="ARBA00001917"/>
    </source>
</evidence>
<keyword evidence="4" id="KW-0288">FMN</keyword>
<evidence type="ECO:0000259" key="7">
    <source>
        <dbReference type="Pfam" id="PF01180"/>
    </source>
</evidence>
<dbReference type="InterPro" id="IPR005720">
    <property type="entry name" value="Dihydroorotate_DH_cat"/>
</dbReference>
<dbReference type="PIRSF" id="PIRSF000164">
    <property type="entry name" value="DHO_oxidase"/>
    <property type="match status" value="1"/>
</dbReference>
<dbReference type="Pfam" id="PF01180">
    <property type="entry name" value="DHO_dh"/>
    <property type="match status" value="1"/>
</dbReference>
<comment type="cofactor">
    <cofactor evidence="1">
        <name>FMN</name>
        <dbReference type="ChEBI" id="CHEBI:58210"/>
    </cofactor>
</comment>
<dbReference type="PANTHER" id="PTHR48109:SF1">
    <property type="entry name" value="DIHYDROOROTATE DEHYDROGENASE (FUMARATE)"/>
    <property type="match status" value="1"/>
</dbReference>
<name>A0ABN1FBM4_9ACTN</name>
<keyword evidence="3" id="KW-0285">Flavoprotein</keyword>